<accession>W0RJS7</accession>
<dbReference type="PATRIC" id="fig|861299.3.peg.3851"/>
<dbReference type="Proteomes" id="UP000019151">
    <property type="component" value="Chromosome"/>
</dbReference>
<organism evidence="1 2">
    <name type="scientific">Gemmatirosa kalamazoonensis</name>
    <dbReference type="NCBI Taxonomy" id="861299"/>
    <lineage>
        <taxon>Bacteria</taxon>
        <taxon>Pseudomonadati</taxon>
        <taxon>Gemmatimonadota</taxon>
        <taxon>Gemmatimonadia</taxon>
        <taxon>Gemmatimonadales</taxon>
        <taxon>Gemmatimonadaceae</taxon>
        <taxon>Gemmatirosa</taxon>
    </lineage>
</organism>
<dbReference type="eggNOG" id="COG0470">
    <property type="taxonomic scope" value="Bacteria"/>
</dbReference>
<evidence type="ECO:0000313" key="1">
    <source>
        <dbReference type="EMBL" id="AHG91334.1"/>
    </source>
</evidence>
<dbReference type="SUPFAM" id="SSF52540">
    <property type="entry name" value="P-loop containing nucleoside triphosphate hydrolases"/>
    <property type="match status" value="1"/>
</dbReference>
<reference evidence="1 2" key="1">
    <citation type="journal article" date="2014" name="Genome Announc.">
        <title>Genome Sequence and Methylome of Soil Bacterium Gemmatirosa kalamazoonensis KBS708T, a Member of the Rarely Cultivated Gemmatimonadetes Phylum.</title>
        <authorList>
            <person name="Debruyn J.M."/>
            <person name="Radosevich M."/>
            <person name="Wommack K.E."/>
            <person name="Polson S.W."/>
            <person name="Hauser L.J."/>
            <person name="Fawaz M.N."/>
            <person name="Korlach J."/>
            <person name="Tsai Y.C."/>
        </authorList>
    </citation>
    <scope>NUCLEOTIDE SEQUENCE [LARGE SCALE GENOMIC DNA]</scope>
    <source>
        <strain evidence="1 2">KBS708</strain>
    </source>
</reference>
<dbReference type="STRING" id="861299.J421_3797"/>
<sequence>MRERLLGALQRDALPASLLLTGARGIGKQRLALWLAQAALCERRAEAPCGACRSCRFARELTHPDLHWFFPRPRLKDSDPSVGEVQADYADATADRVKARGLYAPPSGAEGIYVAAVRALVQLASVSPAIGRRKVFVVGDAERMVPQEGSDAAANAFLKLLEEPPADTVIVLTSSEPGALLPTIRSRVVCVRVAPLTDTEMRAFADDEVVAGAIGKVSADRLEAAGGAPGALVAGAEQDGPRHEARRLLETVTAGTRADRMRFAFSRGAAGARGAFSDMLDELTVALHDLAREASGRPGEPAPDPATALGASRAVAAVEQAKVRAEGNVSPQLVTAWLLGELTGALR</sequence>
<dbReference type="InParanoid" id="W0RJS7"/>
<protein>
    <submittedName>
        <fullName evidence="1">DNA polymerase III delta' subunit</fullName>
    </submittedName>
</protein>
<dbReference type="InterPro" id="IPR027417">
    <property type="entry name" value="P-loop_NTPase"/>
</dbReference>
<dbReference type="Gene3D" id="3.40.50.300">
    <property type="entry name" value="P-loop containing nucleotide triphosphate hydrolases"/>
    <property type="match status" value="1"/>
</dbReference>
<gene>
    <name evidence="1" type="ORF">J421_3797</name>
</gene>
<dbReference type="AlphaFoldDB" id="W0RJS7"/>
<dbReference type="PANTHER" id="PTHR11669">
    <property type="entry name" value="REPLICATION FACTOR C / DNA POLYMERASE III GAMMA-TAU SUBUNIT"/>
    <property type="match status" value="1"/>
</dbReference>
<dbReference type="EMBL" id="CP007128">
    <property type="protein sequence ID" value="AHG91334.1"/>
    <property type="molecule type" value="Genomic_DNA"/>
</dbReference>
<name>W0RJS7_9BACT</name>
<keyword evidence="2" id="KW-1185">Reference proteome</keyword>
<dbReference type="KEGG" id="gba:J421_3797"/>
<dbReference type="Pfam" id="PF13177">
    <property type="entry name" value="DNA_pol3_delta2"/>
    <property type="match status" value="1"/>
</dbReference>
<dbReference type="GO" id="GO:0006261">
    <property type="term" value="P:DNA-templated DNA replication"/>
    <property type="evidence" value="ECO:0007669"/>
    <property type="project" value="TreeGrafter"/>
</dbReference>
<dbReference type="HOGENOM" id="CLU_006229_4_5_0"/>
<evidence type="ECO:0000313" key="2">
    <source>
        <dbReference type="Proteomes" id="UP000019151"/>
    </source>
</evidence>
<proteinExistence type="predicted"/>
<dbReference type="InterPro" id="IPR050238">
    <property type="entry name" value="DNA_Rep/Repair_Clamp_Loader"/>
</dbReference>
<dbReference type="PANTHER" id="PTHR11669:SF8">
    <property type="entry name" value="DNA POLYMERASE III SUBUNIT DELTA"/>
    <property type="match status" value="1"/>
</dbReference>